<evidence type="ECO:0000313" key="11">
    <source>
        <dbReference type="Proteomes" id="UP000051957"/>
    </source>
</evidence>
<dbReference type="SUPFAM" id="SSF53187">
    <property type="entry name" value="Zn-dependent exopeptidases"/>
    <property type="match status" value="1"/>
</dbReference>
<dbReference type="NCBIfam" id="NF005591">
    <property type="entry name" value="PRK07318.1"/>
    <property type="match status" value="1"/>
</dbReference>
<evidence type="ECO:0000256" key="4">
    <source>
        <dbReference type="ARBA" id="ARBA00022723"/>
    </source>
</evidence>
<evidence type="ECO:0000256" key="8">
    <source>
        <dbReference type="ARBA" id="ARBA00023049"/>
    </source>
</evidence>
<dbReference type="CDD" id="cd03888">
    <property type="entry name" value="M20_PepV"/>
    <property type="match status" value="1"/>
</dbReference>
<dbReference type="Gene3D" id="3.30.70.360">
    <property type="match status" value="2"/>
</dbReference>
<evidence type="ECO:0000256" key="7">
    <source>
        <dbReference type="ARBA" id="ARBA00022997"/>
    </source>
</evidence>
<dbReference type="GO" id="GO:0006526">
    <property type="term" value="P:L-arginine biosynthetic process"/>
    <property type="evidence" value="ECO:0007669"/>
    <property type="project" value="TreeGrafter"/>
</dbReference>
<dbReference type="Gene3D" id="3.40.630.10">
    <property type="entry name" value="Zn peptidases"/>
    <property type="match status" value="1"/>
</dbReference>
<protein>
    <submittedName>
        <fullName evidence="10">Dipeptidase</fullName>
    </submittedName>
</protein>
<comment type="caution">
    <text evidence="10">The sequence shown here is derived from an EMBL/GenBank/DDBJ whole genome shotgun (WGS) entry which is preliminary data.</text>
</comment>
<dbReference type="InterPro" id="IPR050072">
    <property type="entry name" value="Peptidase_M20A"/>
</dbReference>
<dbReference type="InterPro" id="IPR011650">
    <property type="entry name" value="Peptidase_M20_dimer"/>
</dbReference>
<dbReference type="GO" id="GO:0006508">
    <property type="term" value="P:proteolysis"/>
    <property type="evidence" value="ECO:0007669"/>
    <property type="project" value="UniProtKB-KW"/>
</dbReference>
<evidence type="ECO:0000256" key="6">
    <source>
        <dbReference type="ARBA" id="ARBA00022833"/>
    </source>
</evidence>
<evidence type="ECO:0000259" key="9">
    <source>
        <dbReference type="Pfam" id="PF07687"/>
    </source>
</evidence>
<evidence type="ECO:0000256" key="1">
    <source>
        <dbReference type="ARBA" id="ARBA00001947"/>
    </source>
</evidence>
<keyword evidence="3" id="KW-0645">Protease</keyword>
<dbReference type="InterPro" id="IPR002933">
    <property type="entry name" value="Peptidase_M20"/>
</dbReference>
<dbReference type="AlphaFoldDB" id="A0A0R1YZW9"/>
<gene>
    <name evidence="10" type="ORF">FC51_GL000490</name>
</gene>
<dbReference type="PANTHER" id="PTHR43808">
    <property type="entry name" value="ACETYLORNITHINE DEACETYLASE"/>
    <property type="match status" value="1"/>
</dbReference>
<dbReference type="EMBL" id="AZGK01000001">
    <property type="protein sequence ID" value="KRM48001.1"/>
    <property type="molecule type" value="Genomic_DNA"/>
</dbReference>
<dbReference type="GO" id="GO:0008237">
    <property type="term" value="F:metallopeptidase activity"/>
    <property type="evidence" value="ECO:0007669"/>
    <property type="project" value="UniProtKB-KW"/>
</dbReference>
<name>A0A0R1YZW9_9LACO</name>
<dbReference type="GO" id="GO:0016805">
    <property type="term" value="F:dipeptidase activity"/>
    <property type="evidence" value="ECO:0007669"/>
    <property type="project" value="UniProtKB-KW"/>
</dbReference>
<accession>A0A0R1YZW9</accession>
<dbReference type="PROSITE" id="PS00759">
    <property type="entry name" value="ARGE_DAPE_CPG2_2"/>
    <property type="match status" value="1"/>
</dbReference>
<comment type="cofactor">
    <cofactor evidence="1">
        <name>Zn(2+)</name>
        <dbReference type="ChEBI" id="CHEBI:29105"/>
    </cofactor>
</comment>
<dbReference type="GO" id="GO:0008270">
    <property type="term" value="F:zinc ion binding"/>
    <property type="evidence" value="ECO:0007669"/>
    <property type="project" value="InterPro"/>
</dbReference>
<evidence type="ECO:0000256" key="2">
    <source>
        <dbReference type="ARBA" id="ARBA00006247"/>
    </source>
</evidence>
<organism evidence="10 11">
    <name type="scientific">Lentilactobacillus parabuchneri DSM 5707 = NBRC 107865</name>
    <dbReference type="NCBI Taxonomy" id="1423784"/>
    <lineage>
        <taxon>Bacteria</taxon>
        <taxon>Bacillati</taxon>
        <taxon>Bacillota</taxon>
        <taxon>Bacilli</taxon>
        <taxon>Lactobacillales</taxon>
        <taxon>Lactobacillaceae</taxon>
        <taxon>Lentilactobacillus</taxon>
    </lineage>
</organism>
<dbReference type="InterPro" id="IPR036264">
    <property type="entry name" value="Bact_exopeptidase_dim_dom"/>
</dbReference>
<dbReference type="SUPFAM" id="SSF55031">
    <property type="entry name" value="Bacterial exopeptidase dimerisation domain"/>
    <property type="match status" value="1"/>
</dbReference>
<evidence type="ECO:0000256" key="5">
    <source>
        <dbReference type="ARBA" id="ARBA00022801"/>
    </source>
</evidence>
<dbReference type="Pfam" id="PF07687">
    <property type="entry name" value="M20_dimer"/>
    <property type="match status" value="1"/>
</dbReference>
<reference evidence="10 11" key="1">
    <citation type="journal article" date="2015" name="Genome Announc.">
        <title>Expanding the biotechnology potential of lactobacilli through comparative genomics of 213 strains and associated genera.</title>
        <authorList>
            <person name="Sun Z."/>
            <person name="Harris H.M."/>
            <person name="McCann A."/>
            <person name="Guo C."/>
            <person name="Argimon S."/>
            <person name="Zhang W."/>
            <person name="Yang X."/>
            <person name="Jeffery I.B."/>
            <person name="Cooney J.C."/>
            <person name="Kagawa T.F."/>
            <person name="Liu W."/>
            <person name="Song Y."/>
            <person name="Salvetti E."/>
            <person name="Wrobel A."/>
            <person name="Rasinkangas P."/>
            <person name="Parkhill J."/>
            <person name="Rea M.C."/>
            <person name="O'Sullivan O."/>
            <person name="Ritari J."/>
            <person name="Douillard F.P."/>
            <person name="Paul Ross R."/>
            <person name="Yang R."/>
            <person name="Briner A.E."/>
            <person name="Felis G.E."/>
            <person name="de Vos W.M."/>
            <person name="Barrangou R."/>
            <person name="Klaenhammer T.R."/>
            <person name="Caufield P.W."/>
            <person name="Cui Y."/>
            <person name="Zhang H."/>
            <person name="O'Toole P.W."/>
        </authorList>
    </citation>
    <scope>NUCLEOTIDE SEQUENCE [LARGE SCALE GENOMIC DNA]</scope>
    <source>
        <strain evidence="10 11">DSM 5707</strain>
    </source>
</reference>
<dbReference type="GO" id="GO:0008777">
    <property type="term" value="F:acetylornithine deacetylase activity"/>
    <property type="evidence" value="ECO:0007669"/>
    <property type="project" value="TreeGrafter"/>
</dbReference>
<keyword evidence="5" id="KW-0378">Hydrolase</keyword>
<sequence length="474" mass="52077">MNGSENEMTIDWKQTAQDYKQAYLNDLKELISIKSVRDDDHQTKDYPLGEGPAKAMLKFLDFAERDGFTTKNLDNIVGYIEYGSGEKTMALQAHADVMPAGDGWETDPFEMVEKDGLVFGRGTSDDKGPALAAYYGLKMLKDHGFMPHTKIRLIIGTDEESDWTGMKHYFDVEPEPDFGFSPDAEFPLINGEKGNATYVTTFGHTNGSDYTLKQFESGLRPNMVPGNADALVETGDNEKFVDAFTRFLDENPVAGDVKATGDGIALHITGKAAHAMEPKNGVNAGTYMATFLNQFPFEGAAKNFIAFLAEDLHDDSRATKISADHVDDIMGEVTMNVGIMKFDMQNGGMVNTNFRYPKGTDDKQILGKLQKAAGKHDAGVNEISNMGTHYVDPSDPIVSTLMTVYREQTGDTTSKPEVVGGGTYARLMKRGVAFGALFPGTKDTMHQANEFQPIDDLLKAMAIYGQSIYELTVK</sequence>
<evidence type="ECO:0000256" key="3">
    <source>
        <dbReference type="ARBA" id="ARBA00022670"/>
    </source>
</evidence>
<dbReference type="InterPro" id="IPR010964">
    <property type="entry name" value="M20A_pepV-rel"/>
</dbReference>
<feature type="domain" description="Peptidase M20 dimerisation" evidence="9">
    <location>
        <begin position="265"/>
        <end position="375"/>
    </location>
</feature>
<keyword evidence="7" id="KW-0224">Dipeptidase</keyword>
<dbReference type="Pfam" id="PF01546">
    <property type="entry name" value="Peptidase_M20"/>
    <property type="match status" value="1"/>
</dbReference>
<dbReference type="Proteomes" id="UP000051957">
    <property type="component" value="Unassembled WGS sequence"/>
</dbReference>
<keyword evidence="6" id="KW-0862">Zinc</keyword>
<dbReference type="InterPro" id="IPR001261">
    <property type="entry name" value="ArgE/DapE_CS"/>
</dbReference>
<dbReference type="PATRIC" id="fig|1423784.4.peg.485"/>
<proteinExistence type="inferred from homology"/>
<dbReference type="PANTHER" id="PTHR43808:SF31">
    <property type="entry name" value="N-ACETYL-L-CITRULLINE DEACETYLASE"/>
    <property type="match status" value="1"/>
</dbReference>
<keyword evidence="8" id="KW-0482">Metalloprotease</keyword>
<dbReference type="NCBIfam" id="TIGR01887">
    <property type="entry name" value="dipeptidaselike"/>
    <property type="match status" value="1"/>
</dbReference>
<comment type="similarity">
    <text evidence="2">Belongs to the peptidase M20A family.</text>
</comment>
<evidence type="ECO:0000313" key="10">
    <source>
        <dbReference type="EMBL" id="KRM48001.1"/>
    </source>
</evidence>
<keyword evidence="4" id="KW-0479">Metal-binding</keyword>